<dbReference type="GO" id="GO:0003677">
    <property type="term" value="F:DNA binding"/>
    <property type="evidence" value="ECO:0007669"/>
    <property type="project" value="InterPro"/>
</dbReference>
<protein>
    <submittedName>
        <fullName evidence="10">Repressor</fullName>
    </submittedName>
</protein>
<evidence type="ECO:0000256" key="6">
    <source>
        <dbReference type="ARBA" id="ARBA00023236"/>
    </source>
</evidence>
<evidence type="ECO:0000313" key="9">
    <source>
        <dbReference type="EMBL" id="AOM39998.1"/>
    </source>
</evidence>
<dbReference type="InterPro" id="IPR001387">
    <property type="entry name" value="Cro/C1-type_HTH"/>
</dbReference>
<dbReference type="InterPro" id="IPR036286">
    <property type="entry name" value="LexA/Signal_pep-like_sf"/>
</dbReference>
<dbReference type="Proteomes" id="UP000225433">
    <property type="component" value="Unassembled WGS sequence"/>
</dbReference>
<dbReference type="InterPro" id="IPR010982">
    <property type="entry name" value="Lambda_DNA-bd_dom_sf"/>
</dbReference>
<dbReference type="Gene3D" id="2.10.109.10">
    <property type="entry name" value="Umud Fragment, subunit A"/>
    <property type="match status" value="1"/>
</dbReference>
<evidence type="ECO:0000259" key="8">
    <source>
        <dbReference type="PROSITE" id="PS50943"/>
    </source>
</evidence>
<evidence type="ECO:0000313" key="12">
    <source>
        <dbReference type="Proteomes" id="UP000225433"/>
    </source>
</evidence>
<dbReference type="Pfam" id="PF01381">
    <property type="entry name" value="HTH_3"/>
    <property type="match status" value="1"/>
</dbReference>
<accession>A0A2G0PYK4</accession>
<dbReference type="PRINTS" id="PR00726">
    <property type="entry name" value="LEXASERPTASE"/>
</dbReference>
<dbReference type="Pfam" id="PF00717">
    <property type="entry name" value="Peptidase_S24"/>
    <property type="match status" value="1"/>
</dbReference>
<comment type="similarity">
    <text evidence="1 7">Belongs to the peptidase S24 family.</text>
</comment>
<feature type="domain" description="HTH cro/C1-type" evidence="8">
    <location>
        <begin position="10"/>
        <end position="64"/>
    </location>
</feature>
<dbReference type="PROSITE" id="PS50943">
    <property type="entry name" value="HTH_CROC1"/>
    <property type="match status" value="1"/>
</dbReference>
<gene>
    <name evidence="9" type="ORF">A9255_05060</name>
    <name evidence="10" type="ORF">Xhom_04687</name>
</gene>
<dbReference type="SUPFAM" id="SSF51306">
    <property type="entry name" value="LexA/Signal peptidase"/>
    <property type="match status" value="1"/>
</dbReference>
<dbReference type="KEGG" id="xho:A9255_05060"/>
<dbReference type="RefSeq" id="WP_069315740.1">
    <property type="nucleotide sequence ID" value="NZ_CAWNQJ010000013.1"/>
</dbReference>
<organism evidence="10 12">
    <name type="scientific">Xenorhabdus hominickii</name>
    <dbReference type="NCBI Taxonomy" id="351679"/>
    <lineage>
        <taxon>Bacteria</taxon>
        <taxon>Pseudomonadati</taxon>
        <taxon>Pseudomonadota</taxon>
        <taxon>Gammaproteobacteria</taxon>
        <taxon>Enterobacterales</taxon>
        <taxon>Morganellaceae</taxon>
        <taxon>Xenorhabdus</taxon>
    </lineage>
</organism>
<reference evidence="9 11" key="1">
    <citation type="submission" date="2016-06" db="EMBL/GenBank/DDBJ databases">
        <title>Bacterial characters and pathogenicity of Xenorhabdus hominickii from an entomopathogenic nematode, Steinernema monticolum.</title>
        <authorList>
            <person name="Park Y."/>
            <person name="Kim Y."/>
        </authorList>
    </citation>
    <scope>NUCLEOTIDE SEQUENCE [LARGE SCALE GENOMIC DNA]</scope>
    <source>
        <strain evidence="9 11">ANU1</strain>
    </source>
</reference>
<dbReference type="Gene3D" id="1.10.260.40">
    <property type="entry name" value="lambda repressor-like DNA-binding domains"/>
    <property type="match status" value="1"/>
</dbReference>
<evidence type="ECO:0000256" key="7">
    <source>
        <dbReference type="RuleBase" id="RU003991"/>
    </source>
</evidence>
<evidence type="ECO:0000313" key="10">
    <source>
        <dbReference type="EMBL" id="PHM52038.1"/>
    </source>
</evidence>
<dbReference type="PANTHER" id="PTHR33516:SF2">
    <property type="entry name" value="LEXA REPRESSOR-RELATED"/>
    <property type="match status" value="1"/>
</dbReference>
<evidence type="ECO:0000256" key="5">
    <source>
        <dbReference type="ARBA" id="ARBA00023204"/>
    </source>
</evidence>
<dbReference type="STRING" id="351679.A9255_05060"/>
<dbReference type="CDD" id="cd06529">
    <property type="entry name" value="S24_LexA-like"/>
    <property type="match status" value="1"/>
</dbReference>
<evidence type="ECO:0000313" key="11">
    <source>
        <dbReference type="Proteomes" id="UP000094600"/>
    </source>
</evidence>
<evidence type="ECO:0000256" key="2">
    <source>
        <dbReference type="ARBA" id="ARBA00022763"/>
    </source>
</evidence>
<sequence>MALSSIGSRIRERRRSFKLTQRDVAQVVGVSPSAVTQWEQDATIPSGESLLSLSKVLDCPPEWIMTGKDIPPAKEPGYLSANQFNVKEVPIISWVQAGQWTDSCPFGISEFPTIKSADNTVFATVKVSDCAFALKIKGESMTSTSGPLSIPDGSIVIVDPEYGDIHDVVGRIVVAQLGRTGEATIKKLVADGSIYYLMPLNPAFKTIEVNEDCRLIGVVKQITINF</sequence>
<evidence type="ECO:0000256" key="4">
    <source>
        <dbReference type="ARBA" id="ARBA00022813"/>
    </source>
</evidence>
<dbReference type="InterPro" id="IPR039418">
    <property type="entry name" value="LexA-like"/>
</dbReference>
<dbReference type="EMBL" id="NJAI01000011">
    <property type="protein sequence ID" value="PHM52038.1"/>
    <property type="molecule type" value="Genomic_DNA"/>
</dbReference>
<evidence type="ECO:0000256" key="3">
    <source>
        <dbReference type="ARBA" id="ARBA00022801"/>
    </source>
</evidence>
<dbReference type="InterPro" id="IPR015927">
    <property type="entry name" value="Peptidase_S24_S26A/B/C"/>
</dbReference>
<evidence type="ECO:0000256" key="1">
    <source>
        <dbReference type="ARBA" id="ARBA00007484"/>
    </source>
</evidence>
<keyword evidence="3 7" id="KW-0378">Hydrolase</keyword>
<dbReference type="OrthoDB" id="9791537at2"/>
<dbReference type="GO" id="GO:0006281">
    <property type="term" value="P:DNA repair"/>
    <property type="evidence" value="ECO:0007669"/>
    <property type="project" value="UniProtKB-KW"/>
</dbReference>
<dbReference type="SUPFAM" id="SSF47413">
    <property type="entry name" value="lambda repressor-like DNA-binding domains"/>
    <property type="match status" value="1"/>
</dbReference>
<dbReference type="GO" id="GO:0016787">
    <property type="term" value="F:hydrolase activity"/>
    <property type="evidence" value="ECO:0007669"/>
    <property type="project" value="UniProtKB-KW"/>
</dbReference>
<dbReference type="EMBL" id="CP016176">
    <property type="protein sequence ID" value="AOM39998.1"/>
    <property type="molecule type" value="Genomic_DNA"/>
</dbReference>
<dbReference type="PANTHER" id="PTHR33516">
    <property type="entry name" value="LEXA REPRESSOR"/>
    <property type="match status" value="1"/>
</dbReference>
<dbReference type="SMART" id="SM00530">
    <property type="entry name" value="HTH_XRE"/>
    <property type="match status" value="1"/>
</dbReference>
<keyword evidence="2" id="KW-0227">DNA damage</keyword>
<dbReference type="InterPro" id="IPR006197">
    <property type="entry name" value="Peptidase_S24_LexA"/>
</dbReference>
<dbReference type="GO" id="GO:0009432">
    <property type="term" value="P:SOS response"/>
    <property type="evidence" value="ECO:0007669"/>
    <property type="project" value="UniProtKB-KW"/>
</dbReference>
<dbReference type="Proteomes" id="UP000094600">
    <property type="component" value="Chromosome"/>
</dbReference>
<dbReference type="AlphaFoldDB" id="A0A2G0PYK4"/>
<name>A0A2G0PYK4_XENHO</name>
<proteinExistence type="inferred from homology"/>
<dbReference type="InterPro" id="IPR050077">
    <property type="entry name" value="LexA_repressor"/>
</dbReference>
<reference evidence="10 12" key="2">
    <citation type="journal article" date="2017" name="Nat. Microbiol.">
        <title>Natural product diversity associated with the nematode symbionts Photorhabdus and Xenorhabdus.</title>
        <authorList>
            <person name="Tobias N.J."/>
            <person name="Wolff H."/>
            <person name="Djahanschiri B."/>
            <person name="Grundmann F."/>
            <person name="Kronenwerth M."/>
            <person name="Shi Y.M."/>
            <person name="Simonyi S."/>
            <person name="Grun P."/>
            <person name="Shapiro-Ilan D."/>
            <person name="Pidot S.J."/>
            <person name="Stinear T.P."/>
            <person name="Ebersberger I."/>
            <person name="Bode H.B."/>
        </authorList>
    </citation>
    <scope>NUCLEOTIDE SEQUENCE [LARGE SCALE GENOMIC DNA]</scope>
    <source>
        <strain evidence="10 12">DSM 17903</strain>
    </source>
</reference>
<keyword evidence="6" id="KW-0742">SOS response</keyword>
<keyword evidence="11" id="KW-1185">Reference proteome</keyword>
<keyword evidence="5" id="KW-0234">DNA repair</keyword>
<dbReference type="GO" id="GO:0006355">
    <property type="term" value="P:regulation of DNA-templated transcription"/>
    <property type="evidence" value="ECO:0007669"/>
    <property type="project" value="InterPro"/>
</dbReference>
<dbReference type="CDD" id="cd00093">
    <property type="entry name" value="HTH_XRE"/>
    <property type="match status" value="1"/>
</dbReference>
<keyword evidence="4 7" id="KW-0068">Autocatalytic cleavage</keyword>